<evidence type="ECO:0000313" key="2">
    <source>
        <dbReference type="Proteomes" id="UP000799755"/>
    </source>
</evidence>
<organism evidence="1 2">
    <name type="scientific">Lindgomyces ingoldianus</name>
    <dbReference type="NCBI Taxonomy" id="673940"/>
    <lineage>
        <taxon>Eukaryota</taxon>
        <taxon>Fungi</taxon>
        <taxon>Dikarya</taxon>
        <taxon>Ascomycota</taxon>
        <taxon>Pezizomycotina</taxon>
        <taxon>Dothideomycetes</taxon>
        <taxon>Pleosporomycetidae</taxon>
        <taxon>Pleosporales</taxon>
        <taxon>Lindgomycetaceae</taxon>
        <taxon>Lindgomyces</taxon>
    </lineage>
</organism>
<reference evidence="1" key="1">
    <citation type="journal article" date="2020" name="Stud. Mycol.">
        <title>101 Dothideomycetes genomes: a test case for predicting lifestyles and emergence of pathogens.</title>
        <authorList>
            <person name="Haridas S."/>
            <person name="Albert R."/>
            <person name="Binder M."/>
            <person name="Bloem J."/>
            <person name="Labutti K."/>
            <person name="Salamov A."/>
            <person name="Andreopoulos B."/>
            <person name="Baker S."/>
            <person name="Barry K."/>
            <person name="Bills G."/>
            <person name="Bluhm B."/>
            <person name="Cannon C."/>
            <person name="Castanera R."/>
            <person name="Culley D."/>
            <person name="Daum C."/>
            <person name="Ezra D."/>
            <person name="Gonzalez J."/>
            <person name="Henrissat B."/>
            <person name="Kuo A."/>
            <person name="Liang C."/>
            <person name="Lipzen A."/>
            <person name="Lutzoni F."/>
            <person name="Magnuson J."/>
            <person name="Mondo S."/>
            <person name="Nolan M."/>
            <person name="Ohm R."/>
            <person name="Pangilinan J."/>
            <person name="Park H.-J."/>
            <person name="Ramirez L."/>
            <person name="Alfaro M."/>
            <person name="Sun H."/>
            <person name="Tritt A."/>
            <person name="Yoshinaga Y."/>
            <person name="Zwiers L.-H."/>
            <person name="Turgeon B."/>
            <person name="Goodwin S."/>
            <person name="Spatafora J."/>
            <person name="Crous P."/>
            <person name="Grigoriev I."/>
        </authorList>
    </citation>
    <scope>NUCLEOTIDE SEQUENCE</scope>
    <source>
        <strain evidence="1">ATCC 200398</strain>
    </source>
</reference>
<comment type="caution">
    <text evidence="1">The sequence shown here is derived from an EMBL/GenBank/DDBJ whole genome shotgun (WGS) entry which is preliminary data.</text>
</comment>
<name>A0ACB6RDY9_9PLEO</name>
<evidence type="ECO:0000313" key="1">
    <source>
        <dbReference type="EMBL" id="KAF2477332.1"/>
    </source>
</evidence>
<accession>A0ACB6RDY9</accession>
<keyword evidence="2" id="KW-1185">Reference proteome</keyword>
<dbReference type="Proteomes" id="UP000799755">
    <property type="component" value="Unassembled WGS sequence"/>
</dbReference>
<dbReference type="EMBL" id="MU003493">
    <property type="protein sequence ID" value="KAF2477332.1"/>
    <property type="molecule type" value="Genomic_DNA"/>
</dbReference>
<protein>
    <submittedName>
        <fullName evidence="1">Uncharacterized protein</fullName>
    </submittedName>
</protein>
<proteinExistence type="predicted"/>
<gene>
    <name evidence="1" type="ORF">BDR25DRAFT_45698</name>
</gene>
<feature type="non-terminal residue" evidence="1">
    <location>
        <position position="1"/>
    </location>
</feature>
<sequence length="162" mass="17522">PVPPKRRRRRLPAAQKGHLISRGRPPHQPEPVLLLLLTRPLRAPSSVVFHFSPFACLVCVRGYYSRPASSSWGWLSESLHPPAPLLGPSRRPSLGLLNPYCLPPPLDSSPCAAAAYYSGLPASFARHLGPSPRAAGGSLTVVVAYGEGPFTQPHNHHHATEE</sequence>